<dbReference type="SUPFAM" id="SSF158446">
    <property type="entry name" value="IVS-encoded protein-like"/>
    <property type="match status" value="1"/>
</dbReference>
<proteinExistence type="predicted"/>
<dbReference type="AlphaFoldDB" id="A0A1F6PBX1"/>
<comment type="caution">
    <text evidence="1">The sequence shown here is derived from an EMBL/GenBank/DDBJ whole genome shotgun (WGS) entry which is preliminary data.</text>
</comment>
<dbReference type="Pfam" id="PF05635">
    <property type="entry name" value="23S_rRNA_IVP"/>
    <property type="match status" value="1"/>
</dbReference>
<dbReference type="STRING" id="1798709.A2538_00475"/>
<evidence type="ECO:0000313" key="1">
    <source>
        <dbReference type="EMBL" id="OGH93665.1"/>
    </source>
</evidence>
<dbReference type="PANTHER" id="PTHR38471">
    <property type="entry name" value="FOUR HELIX BUNDLE PROTEIN"/>
    <property type="match status" value="1"/>
</dbReference>
<dbReference type="Gene3D" id="1.20.1440.60">
    <property type="entry name" value="23S rRNA-intervening sequence"/>
    <property type="match status" value="1"/>
</dbReference>
<protein>
    <submittedName>
        <fullName evidence="1">Four helix bundle protein</fullName>
    </submittedName>
</protein>
<dbReference type="InterPro" id="IPR012657">
    <property type="entry name" value="23S_rRNA-intervening_sequence"/>
</dbReference>
<dbReference type="PIRSF" id="PIRSF035652">
    <property type="entry name" value="CHP02436"/>
    <property type="match status" value="1"/>
</dbReference>
<evidence type="ECO:0000313" key="2">
    <source>
        <dbReference type="Proteomes" id="UP000178254"/>
    </source>
</evidence>
<dbReference type="EMBL" id="MFRE01000023">
    <property type="protein sequence ID" value="OGH93665.1"/>
    <property type="molecule type" value="Genomic_DNA"/>
</dbReference>
<dbReference type="NCBIfam" id="TIGR02436">
    <property type="entry name" value="four helix bundle protein"/>
    <property type="match status" value="1"/>
</dbReference>
<dbReference type="Proteomes" id="UP000178254">
    <property type="component" value="Unassembled WGS sequence"/>
</dbReference>
<gene>
    <name evidence="1" type="ORF">A2538_00475</name>
</gene>
<reference evidence="1 2" key="1">
    <citation type="journal article" date="2016" name="Nat. Commun.">
        <title>Thousands of microbial genomes shed light on interconnected biogeochemical processes in an aquifer system.</title>
        <authorList>
            <person name="Anantharaman K."/>
            <person name="Brown C.T."/>
            <person name="Hug L.A."/>
            <person name="Sharon I."/>
            <person name="Castelle C.J."/>
            <person name="Probst A.J."/>
            <person name="Thomas B.C."/>
            <person name="Singh A."/>
            <person name="Wilkins M.J."/>
            <person name="Karaoz U."/>
            <person name="Brodie E.L."/>
            <person name="Williams K.H."/>
            <person name="Hubbard S.S."/>
            <person name="Banfield J.F."/>
        </authorList>
    </citation>
    <scope>NUCLEOTIDE SEQUENCE [LARGE SCALE GENOMIC DNA]</scope>
</reference>
<sequence>MDKVELKLRTKKYALRIIKLVRALPKDFIGRAIGNQLLRSGTSVAANYRAACRSRSKAEFIAKIGVVIEEADESIFWIELIIESGLINKKLVESLLKESDEICAIMIATCNSTRKRLKS</sequence>
<dbReference type="PANTHER" id="PTHR38471:SF2">
    <property type="entry name" value="FOUR HELIX BUNDLE PROTEIN"/>
    <property type="match status" value="1"/>
</dbReference>
<organism evidence="1 2">
    <name type="scientific">Candidatus Magasanikbacteria bacterium RIFOXYD2_FULL_41_14</name>
    <dbReference type="NCBI Taxonomy" id="1798709"/>
    <lineage>
        <taxon>Bacteria</taxon>
        <taxon>Candidatus Magasanikiibacteriota</taxon>
    </lineage>
</organism>
<dbReference type="InterPro" id="IPR036583">
    <property type="entry name" value="23S_rRNA_IVS_sf"/>
</dbReference>
<accession>A0A1F6PBX1</accession>
<name>A0A1F6PBX1_9BACT</name>